<dbReference type="SUPFAM" id="SSF143865">
    <property type="entry name" value="CorA soluble domain-like"/>
    <property type="match status" value="1"/>
</dbReference>
<keyword evidence="6 8" id="KW-1133">Transmembrane helix</keyword>
<organism evidence="9 10">
    <name type="scientific">Exiguobacterium marinum</name>
    <dbReference type="NCBI Taxonomy" id="273528"/>
    <lineage>
        <taxon>Bacteria</taxon>
        <taxon>Bacillati</taxon>
        <taxon>Bacillota</taxon>
        <taxon>Bacilli</taxon>
        <taxon>Bacillales</taxon>
        <taxon>Bacillales Family XII. Incertae Sedis</taxon>
        <taxon>Exiguobacterium</taxon>
    </lineage>
</organism>
<dbReference type="EMBL" id="CP118099">
    <property type="protein sequence ID" value="WDH76560.1"/>
    <property type="molecule type" value="Genomic_DNA"/>
</dbReference>
<dbReference type="PANTHER" id="PTHR46494:SF2">
    <property type="entry name" value="MAGNESIUM TRANSPORT PROTEIN CORA"/>
    <property type="match status" value="1"/>
</dbReference>
<evidence type="ECO:0000256" key="3">
    <source>
        <dbReference type="ARBA" id="ARBA00022448"/>
    </source>
</evidence>
<sequence length="308" mass="36349">MMEWDWYTRPEDYIYVDQRYVQAYTYWLEQLTTANVTKILVEDGFMYGSLTLDYEQLEREPQKIGHYFIGPDFLWTIGFDDLHHELVLAKQCDSPIEAFYELLAERMNNYFHGIDEFEERLLTAQREMTGQVPATFMNEIFGLRSEIERWSDTITPYKELVMAGREAFLSKDLQQLKSYQLADYRVSRLLTLINHYQEDVIAMTDLASTLSNFRGNEIMKALTVFTALTTPVVAFGAVWGMNFKHMPELEWPFGYGFAWIMILLFTFIIQMWLKRKNWIGSLLQFPNQTTSTKHRTKQNAKKTNKSSL</sequence>
<dbReference type="CDD" id="cd12821">
    <property type="entry name" value="EcCorA_ZntB-like"/>
    <property type="match status" value="1"/>
</dbReference>
<keyword evidence="5 8" id="KW-0812">Transmembrane</keyword>
<evidence type="ECO:0000256" key="6">
    <source>
        <dbReference type="ARBA" id="ARBA00022989"/>
    </source>
</evidence>
<accession>A0ABY7X3K4</accession>
<reference evidence="9 10" key="1">
    <citation type="submission" date="2023-02" db="EMBL/GenBank/DDBJ databases">
        <title>A bacterium isolated from plastisphere.</title>
        <authorList>
            <person name="Sun Y."/>
        </authorList>
    </citation>
    <scope>NUCLEOTIDE SEQUENCE [LARGE SCALE GENOMIC DNA]</scope>
    <source>
        <strain evidence="10">a-1</strain>
    </source>
</reference>
<protein>
    <submittedName>
        <fullName evidence="9">Magnesium transporter CorA family protein</fullName>
    </submittedName>
</protein>
<dbReference type="Gene3D" id="1.20.58.340">
    <property type="entry name" value="Magnesium transport protein CorA, transmembrane region"/>
    <property type="match status" value="2"/>
</dbReference>
<evidence type="ECO:0000256" key="2">
    <source>
        <dbReference type="ARBA" id="ARBA00009765"/>
    </source>
</evidence>
<dbReference type="RefSeq" id="WP_274357221.1">
    <property type="nucleotide sequence ID" value="NZ_CP118099.1"/>
</dbReference>
<dbReference type="SUPFAM" id="SSF144083">
    <property type="entry name" value="Magnesium transport protein CorA, transmembrane region"/>
    <property type="match status" value="1"/>
</dbReference>
<evidence type="ECO:0000256" key="5">
    <source>
        <dbReference type="ARBA" id="ARBA00022692"/>
    </source>
</evidence>
<comment type="subcellular location">
    <subcellularLocation>
        <location evidence="1">Cell membrane</location>
        <topology evidence="1">Multi-pass membrane protein</topology>
    </subcellularLocation>
</comment>
<dbReference type="PANTHER" id="PTHR46494">
    <property type="entry name" value="CORA FAMILY METAL ION TRANSPORTER (EUROFUNG)"/>
    <property type="match status" value="1"/>
</dbReference>
<keyword evidence="4" id="KW-1003">Cell membrane</keyword>
<name>A0ABY7X3K4_9BACL</name>
<evidence type="ECO:0000313" key="9">
    <source>
        <dbReference type="EMBL" id="WDH76560.1"/>
    </source>
</evidence>
<evidence type="ECO:0000256" key="4">
    <source>
        <dbReference type="ARBA" id="ARBA00022475"/>
    </source>
</evidence>
<keyword evidence="3" id="KW-0813">Transport</keyword>
<evidence type="ECO:0000313" key="10">
    <source>
        <dbReference type="Proteomes" id="UP001213680"/>
    </source>
</evidence>
<feature type="transmembrane region" description="Helical" evidence="8">
    <location>
        <begin position="253"/>
        <end position="273"/>
    </location>
</feature>
<feature type="transmembrane region" description="Helical" evidence="8">
    <location>
        <begin position="221"/>
        <end position="241"/>
    </location>
</feature>
<keyword evidence="10" id="KW-1185">Reference proteome</keyword>
<dbReference type="InterPro" id="IPR045861">
    <property type="entry name" value="CorA_cytoplasmic_dom"/>
</dbReference>
<comment type="similarity">
    <text evidence="2">Belongs to the CorA metal ion transporter (MIT) (TC 1.A.35) family.</text>
</comment>
<evidence type="ECO:0000256" key="8">
    <source>
        <dbReference type="SAM" id="Phobius"/>
    </source>
</evidence>
<dbReference type="Proteomes" id="UP001213680">
    <property type="component" value="Chromosome"/>
</dbReference>
<evidence type="ECO:0000256" key="7">
    <source>
        <dbReference type="ARBA" id="ARBA00023136"/>
    </source>
</evidence>
<proteinExistence type="inferred from homology"/>
<dbReference type="InterPro" id="IPR045863">
    <property type="entry name" value="CorA_TM1_TM2"/>
</dbReference>
<dbReference type="Pfam" id="PF01544">
    <property type="entry name" value="CorA"/>
    <property type="match status" value="1"/>
</dbReference>
<dbReference type="InterPro" id="IPR002523">
    <property type="entry name" value="MgTranspt_CorA/ZnTranspt_ZntB"/>
</dbReference>
<keyword evidence="7 8" id="KW-0472">Membrane</keyword>
<evidence type="ECO:0000256" key="1">
    <source>
        <dbReference type="ARBA" id="ARBA00004651"/>
    </source>
</evidence>
<gene>
    <name evidence="9" type="ORF">PTI97_03365</name>
</gene>